<evidence type="ECO:0000313" key="2">
    <source>
        <dbReference type="EMBL" id="KAE8237183.1"/>
    </source>
</evidence>
<keyword evidence="3" id="KW-1185">Reference proteome</keyword>
<accession>A0A177SZF2</accession>
<evidence type="ECO:0000256" key="1">
    <source>
        <dbReference type="SAM" id="MobiDB-lite"/>
    </source>
</evidence>
<comment type="caution">
    <text evidence="2">The sequence shown here is derived from an EMBL/GenBank/DDBJ whole genome shotgun (WGS) entry which is preliminary data.</text>
</comment>
<protein>
    <submittedName>
        <fullName evidence="2">Uncharacterized protein</fullName>
    </submittedName>
</protein>
<evidence type="ECO:0000313" key="3">
    <source>
        <dbReference type="Proteomes" id="UP000077521"/>
    </source>
</evidence>
<dbReference type="Proteomes" id="UP000077521">
    <property type="component" value="Unassembled WGS sequence"/>
</dbReference>
<dbReference type="EMBL" id="LWDF02001894">
    <property type="protein sequence ID" value="KAE8237183.1"/>
    <property type="molecule type" value="Genomic_DNA"/>
</dbReference>
<reference evidence="2" key="1">
    <citation type="submission" date="2016-04" db="EMBL/GenBank/DDBJ databases">
        <authorList>
            <person name="Nguyen H.D."/>
            <person name="Samba Siva P."/>
            <person name="Cullis J."/>
            <person name="Levesque C.A."/>
            <person name="Hambleton S."/>
        </authorList>
    </citation>
    <scope>NUCLEOTIDE SEQUENCE</scope>
    <source>
        <strain evidence="2">DAOMC 236416</strain>
    </source>
</reference>
<feature type="region of interest" description="Disordered" evidence="1">
    <location>
        <begin position="1"/>
        <end position="24"/>
    </location>
</feature>
<gene>
    <name evidence="2" type="ORF">A4X13_0g8880</name>
</gene>
<reference evidence="2" key="2">
    <citation type="journal article" date="2019" name="IMA Fungus">
        <title>Genome sequencing and comparison of five Tilletia species to identify candidate genes for the detection of regulated species infecting wheat.</title>
        <authorList>
            <person name="Nguyen H.D.T."/>
            <person name="Sultana T."/>
            <person name="Kesanakurti P."/>
            <person name="Hambleton S."/>
        </authorList>
    </citation>
    <scope>NUCLEOTIDE SEQUENCE</scope>
    <source>
        <strain evidence="2">DAOMC 236416</strain>
    </source>
</reference>
<dbReference type="AlphaFoldDB" id="A0A177SZF2"/>
<sequence>MTINSNSNIAEAIRSSPVDNTTGAQRKYDGWEAAFDRPLKKHKSAPSASSTSDTAILGHIDDASEIASVKDPRLKNDRMVTGAGVGLSGADLLAAKFPGVVPPAVLSTETIMSLLATLGRPYFRFRKPRNTLRFRDIQFSFHGKKHIDLLVMDDLYFYCCLKSESLTREHSLEPIRHIQNGDMVRLELCQAPDPLLTSLAEQESAVACWCW</sequence>
<organism evidence="2 3">
    <name type="scientific">Tilletia indica</name>
    <dbReference type="NCBI Taxonomy" id="43049"/>
    <lineage>
        <taxon>Eukaryota</taxon>
        <taxon>Fungi</taxon>
        <taxon>Dikarya</taxon>
        <taxon>Basidiomycota</taxon>
        <taxon>Ustilaginomycotina</taxon>
        <taxon>Exobasidiomycetes</taxon>
        <taxon>Tilletiales</taxon>
        <taxon>Tilletiaceae</taxon>
        <taxon>Tilletia</taxon>
    </lineage>
</organism>
<name>A0A177SZF2_9BASI</name>
<proteinExistence type="predicted"/>